<gene>
    <name evidence="3" type="ORF">M231_07320</name>
</gene>
<dbReference type="InterPro" id="IPR045339">
    <property type="entry name" value="DUF6534"/>
</dbReference>
<evidence type="ECO:0000313" key="3">
    <source>
        <dbReference type="EMBL" id="RXK35416.1"/>
    </source>
</evidence>
<name>A0A4Q1BC93_TREME</name>
<keyword evidence="1" id="KW-0812">Transmembrane</keyword>
<protein>
    <recommendedName>
        <fullName evidence="2">DUF6534 domain-containing protein</fullName>
    </recommendedName>
</protein>
<dbReference type="EMBL" id="SDIL01000137">
    <property type="protein sequence ID" value="RXK35416.1"/>
    <property type="molecule type" value="Genomic_DNA"/>
</dbReference>
<dbReference type="Pfam" id="PF20152">
    <property type="entry name" value="DUF6534"/>
    <property type="match status" value="1"/>
</dbReference>
<feature type="transmembrane region" description="Helical" evidence="1">
    <location>
        <begin position="195"/>
        <end position="216"/>
    </location>
</feature>
<keyword evidence="4" id="KW-1185">Reference proteome</keyword>
<dbReference type="AlphaFoldDB" id="A0A4Q1BC93"/>
<sequence>MTSISSIPVGISPTDYNFSTFDLYGPVCIGVILSVFGCGIFCMQVGRYLTDFPNDQLWHKLAVLLALNIAQSASDCSRMVKILVLHPADLIYFLSLHSRPEEIISPSLSVVICAIVQFFFLFRFLQYAKLSVPPAKRGTLRYSAGIWTAATVLAFGVLLTLGAGIGEVVTFSKLPNYLYAYRGISAHSSFARTTVTWLSASAATDIFLSILIIFSLRRADLKNRQKAAGSDMISAMAQLALQSGIMITALQIATLIAYLRSNTAWADFPQIFISKFYSCSLLFALSLPRDLARNRTKTTKAQVASSRNLPIPLSMQRVTNSWKTRDVDGINAAYASQTFGPGTAAVRTSGSSFGNSEIGTETDLVGLDTRNEVGQLGTTGTMGQEPKSLTDTMGVIHFDVDEGYEKEKYGYDPSNRV</sequence>
<feature type="transmembrane region" description="Helical" evidence="1">
    <location>
        <begin position="146"/>
        <end position="165"/>
    </location>
</feature>
<accession>A0A4Q1BC93</accession>
<dbReference type="OrthoDB" id="2596277at2759"/>
<evidence type="ECO:0000259" key="2">
    <source>
        <dbReference type="Pfam" id="PF20152"/>
    </source>
</evidence>
<organism evidence="3 4">
    <name type="scientific">Tremella mesenterica</name>
    <name type="common">Jelly fungus</name>
    <dbReference type="NCBI Taxonomy" id="5217"/>
    <lineage>
        <taxon>Eukaryota</taxon>
        <taxon>Fungi</taxon>
        <taxon>Dikarya</taxon>
        <taxon>Basidiomycota</taxon>
        <taxon>Agaricomycotina</taxon>
        <taxon>Tremellomycetes</taxon>
        <taxon>Tremellales</taxon>
        <taxon>Tremellaceae</taxon>
        <taxon>Tremella</taxon>
    </lineage>
</organism>
<keyword evidence="1" id="KW-0472">Membrane</keyword>
<feature type="domain" description="DUF6534" evidence="2">
    <location>
        <begin position="201"/>
        <end position="285"/>
    </location>
</feature>
<keyword evidence="1" id="KW-1133">Transmembrane helix</keyword>
<comment type="caution">
    <text evidence="3">The sequence shown here is derived from an EMBL/GenBank/DDBJ whole genome shotgun (WGS) entry which is preliminary data.</text>
</comment>
<feature type="transmembrane region" description="Helical" evidence="1">
    <location>
        <begin position="103"/>
        <end position="125"/>
    </location>
</feature>
<dbReference type="PANTHER" id="PTHR40465">
    <property type="entry name" value="CHROMOSOME 1, WHOLE GENOME SHOTGUN SEQUENCE"/>
    <property type="match status" value="1"/>
</dbReference>
<feature type="transmembrane region" description="Helical" evidence="1">
    <location>
        <begin position="23"/>
        <end position="45"/>
    </location>
</feature>
<feature type="transmembrane region" description="Helical" evidence="1">
    <location>
        <begin position="271"/>
        <end position="287"/>
    </location>
</feature>
<feature type="transmembrane region" description="Helical" evidence="1">
    <location>
        <begin position="237"/>
        <end position="259"/>
    </location>
</feature>
<dbReference type="Proteomes" id="UP000289152">
    <property type="component" value="Unassembled WGS sequence"/>
</dbReference>
<dbReference type="VEuPathDB" id="FungiDB:TREMEDRAFT_60595"/>
<proteinExistence type="predicted"/>
<dbReference type="PANTHER" id="PTHR40465:SF1">
    <property type="entry name" value="DUF6534 DOMAIN-CONTAINING PROTEIN"/>
    <property type="match status" value="1"/>
</dbReference>
<dbReference type="InParanoid" id="A0A4Q1BC93"/>
<evidence type="ECO:0000313" key="4">
    <source>
        <dbReference type="Proteomes" id="UP000289152"/>
    </source>
</evidence>
<reference evidence="3 4" key="1">
    <citation type="submission" date="2016-06" db="EMBL/GenBank/DDBJ databases">
        <title>Evolution of pathogenesis and genome organization in the Tremellales.</title>
        <authorList>
            <person name="Cuomo C."/>
            <person name="Litvintseva A."/>
            <person name="Heitman J."/>
            <person name="Chen Y."/>
            <person name="Sun S."/>
            <person name="Springer D."/>
            <person name="Dromer F."/>
            <person name="Young S."/>
            <person name="Zeng Q."/>
            <person name="Chapman S."/>
            <person name="Gujja S."/>
            <person name="Saif S."/>
            <person name="Birren B."/>
        </authorList>
    </citation>
    <scope>NUCLEOTIDE SEQUENCE [LARGE SCALE GENOMIC DNA]</scope>
    <source>
        <strain evidence="3 4">ATCC 28783</strain>
    </source>
</reference>
<evidence type="ECO:0000256" key="1">
    <source>
        <dbReference type="SAM" id="Phobius"/>
    </source>
</evidence>